<gene>
    <name evidence="2" type="ORF">B0A52_02130</name>
</gene>
<feature type="region of interest" description="Disordered" evidence="1">
    <location>
        <begin position="673"/>
        <end position="730"/>
    </location>
</feature>
<evidence type="ECO:0000256" key="1">
    <source>
        <dbReference type="SAM" id="MobiDB-lite"/>
    </source>
</evidence>
<feature type="compositionally biased region" description="Basic and acidic residues" evidence="1">
    <location>
        <begin position="236"/>
        <end position="246"/>
    </location>
</feature>
<feature type="compositionally biased region" description="Polar residues" evidence="1">
    <location>
        <begin position="1"/>
        <end position="33"/>
    </location>
</feature>
<feature type="compositionally biased region" description="Acidic residues" evidence="1">
    <location>
        <begin position="934"/>
        <end position="983"/>
    </location>
</feature>
<comment type="caution">
    <text evidence="2">The sequence shown here is derived from an EMBL/GenBank/DDBJ whole genome shotgun (WGS) entry which is preliminary data.</text>
</comment>
<dbReference type="VEuPathDB" id="FungiDB:PV10_04884"/>
<feature type="region of interest" description="Disordered" evidence="1">
    <location>
        <begin position="825"/>
        <end position="845"/>
    </location>
</feature>
<evidence type="ECO:0000313" key="2">
    <source>
        <dbReference type="EMBL" id="RVX74298.1"/>
    </source>
</evidence>
<feature type="compositionally biased region" description="Polar residues" evidence="1">
    <location>
        <begin position="715"/>
        <end position="730"/>
    </location>
</feature>
<feature type="region of interest" description="Disordered" evidence="1">
    <location>
        <begin position="1"/>
        <end position="40"/>
    </location>
</feature>
<dbReference type="AlphaFoldDB" id="A0A438NEY8"/>
<feature type="compositionally biased region" description="Basic and acidic residues" evidence="1">
    <location>
        <begin position="914"/>
        <end position="926"/>
    </location>
</feature>
<feature type="region of interest" description="Disordered" evidence="1">
    <location>
        <begin position="236"/>
        <end position="273"/>
    </location>
</feature>
<feature type="region of interest" description="Disordered" evidence="1">
    <location>
        <begin position="914"/>
        <end position="1036"/>
    </location>
</feature>
<accession>A0A438NEY8</accession>
<reference evidence="2 3" key="1">
    <citation type="submission" date="2017-03" db="EMBL/GenBank/DDBJ databases">
        <title>Genomes of endolithic fungi from Antarctica.</title>
        <authorList>
            <person name="Coleine C."/>
            <person name="Masonjones S."/>
            <person name="Stajich J.E."/>
        </authorList>
    </citation>
    <scope>NUCLEOTIDE SEQUENCE [LARGE SCALE GENOMIC DNA]</scope>
    <source>
        <strain evidence="2 3">CCFEE 6314</strain>
    </source>
</reference>
<dbReference type="EMBL" id="NAJM01000005">
    <property type="protein sequence ID" value="RVX74298.1"/>
    <property type="molecule type" value="Genomic_DNA"/>
</dbReference>
<name>A0A438NEY8_EXOME</name>
<protein>
    <submittedName>
        <fullName evidence="2">Uncharacterized protein</fullName>
    </submittedName>
</protein>
<sequence>MASNVPDQPATSTNPLPNRSTFDPAWNQIQRSTDLPDDPDVQDAIKASLEEASKRLADFSPGQTQNIFAAQSQYIENDIALSLSNHFAPLEDLDADTVVYMGYPPQGPEQKDSEYFHIKHHFDRVFLLHSANLKLMGEDSKFHKLLGPVSARTERRLRKQGLLDIPEAQRGSKFKYYIDLRPDTQDEEAIILLTDLTCTSGVLNWHLARSKYKLDPNLVLGYDDFDSIPKLKTQNDDASYHEEKTAHKAATASSLRKGSHFEPPARSQPPQEYSQLRHWSAIERLLNAIEGRNPNLDSAPKVWTFFALAKYFGCAKHERISGWITSWIYREKNENFIQCNPEVAYRIGMGIQSAILVQAAFSILVGERALLVAYKEFNPPKASNDLTNVHQRKPESIDDDEANRIDHAASSLVQRMREVVHQLCISMAWLADCPEYAKLHDIVARTEKDQNIINNAKAIIQEYVRGRIYYVVCQAQLATDKLEEHLCDVFPFRSCVGCPFEIVYNTLNQSMRVFTKTLWMALSRTMFNAGSSNIASAGTPGQPGTTAYTQALIDEYPRDPLNGIKCIRRTELNNAIEAVNSMLLFHRQRDASTRVNPVNLQNVMAVHDLFESSSLKHTTDIDTREAQDPTSPQKRRKTWDRADAEPVPPLSVAEESIGTSSSTCVRQALPLRQRLQPAHHQTGVSTRPQGLSSNESSPTTTDHWWNMNIGHAPAHQNSPQPSGQSSTFPTTTDNYMVTEVLLLQVNRYIHNLCSKVLHPIHLFHGTGATGILPTDLFDNLLWLEDNEWRYLPLWAGGNDDGTGGVYDDLPLPIIDDATAQAESFRPGRIRRGFDAPSESDEGGSDCFEEIESSQALSTVGRASKNATDGTAKTIADTVVSLGSESGNKGASVSDFSDTGFVRLLLDDVSLSDGHHEPRQGYGHERAMSPNVSDDGLDTEHEFEYDDDDDDDNENDSGNDSDDQETIAGGLDDDHDEGFEEVDDNYGVTTAIPQTTEPVNVNIHIHDNGRDGDRDRDRDINVSNNSRPMEDDDFEMI</sequence>
<dbReference type="Proteomes" id="UP000288859">
    <property type="component" value="Unassembled WGS sequence"/>
</dbReference>
<proteinExistence type="predicted"/>
<organism evidence="2 3">
    <name type="scientific">Exophiala mesophila</name>
    <name type="common">Black yeast-like fungus</name>
    <dbReference type="NCBI Taxonomy" id="212818"/>
    <lineage>
        <taxon>Eukaryota</taxon>
        <taxon>Fungi</taxon>
        <taxon>Dikarya</taxon>
        <taxon>Ascomycota</taxon>
        <taxon>Pezizomycotina</taxon>
        <taxon>Eurotiomycetes</taxon>
        <taxon>Chaetothyriomycetidae</taxon>
        <taxon>Chaetothyriales</taxon>
        <taxon>Herpotrichiellaceae</taxon>
        <taxon>Exophiala</taxon>
    </lineage>
</organism>
<feature type="compositionally biased region" description="Polar residues" evidence="1">
    <location>
        <begin position="986"/>
        <end position="998"/>
    </location>
</feature>
<feature type="compositionally biased region" description="Polar residues" evidence="1">
    <location>
        <begin position="682"/>
        <end position="703"/>
    </location>
</feature>
<feature type="compositionally biased region" description="Basic and acidic residues" evidence="1">
    <location>
        <begin position="1003"/>
        <end position="1019"/>
    </location>
</feature>
<feature type="region of interest" description="Disordered" evidence="1">
    <location>
        <begin position="617"/>
        <end position="661"/>
    </location>
</feature>
<feature type="compositionally biased region" description="Basic and acidic residues" evidence="1">
    <location>
        <begin position="617"/>
        <end position="627"/>
    </location>
</feature>
<evidence type="ECO:0000313" key="3">
    <source>
        <dbReference type="Proteomes" id="UP000288859"/>
    </source>
</evidence>
<dbReference type="OrthoDB" id="5371510at2759"/>